<sequence>MMLRAALITQTTTATTATSQTARLMIASALPPKTPKWPGTGGSSSWVPILVAARRTTTPHLPAWKQKENTQGIMVINLSGVKVCWHCWGTAARKKGGKSFAKIVR</sequence>
<proteinExistence type="predicted"/>
<dbReference type="EMBL" id="HBUE01098888">
    <property type="protein sequence ID" value="CAG6484256.1"/>
    <property type="molecule type" value="Transcribed_RNA"/>
</dbReference>
<reference evidence="1" key="1">
    <citation type="submission" date="2021-05" db="EMBL/GenBank/DDBJ databases">
        <authorList>
            <person name="Alioto T."/>
            <person name="Alioto T."/>
            <person name="Gomez Garrido J."/>
        </authorList>
    </citation>
    <scope>NUCLEOTIDE SEQUENCE</scope>
</reference>
<dbReference type="EMBL" id="HBUE01299252">
    <property type="protein sequence ID" value="CAG6578002.1"/>
    <property type="molecule type" value="Transcribed_RNA"/>
</dbReference>
<dbReference type="EMBL" id="HBUE01193300">
    <property type="protein sequence ID" value="CAG6526290.1"/>
    <property type="molecule type" value="Transcribed_RNA"/>
</dbReference>
<accession>A0A8D8NUB8</accession>
<organism evidence="1">
    <name type="scientific">Culex pipiens</name>
    <name type="common">House mosquito</name>
    <dbReference type="NCBI Taxonomy" id="7175"/>
    <lineage>
        <taxon>Eukaryota</taxon>
        <taxon>Metazoa</taxon>
        <taxon>Ecdysozoa</taxon>
        <taxon>Arthropoda</taxon>
        <taxon>Hexapoda</taxon>
        <taxon>Insecta</taxon>
        <taxon>Pterygota</taxon>
        <taxon>Neoptera</taxon>
        <taxon>Endopterygota</taxon>
        <taxon>Diptera</taxon>
        <taxon>Nematocera</taxon>
        <taxon>Culicoidea</taxon>
        <taxon>Culicidae</taxon>
        <taxon>Culicinae</taxon>
        <taxon>Culicini</taxon>
        <taxon>Culex</taxon>
        <taxon>Culex</taxon>
    </lineage>
</organism>
<evidence type="ECO:0000313" key="1">
    <source>
        <dbReference type="EMBL" id="CAG6578002.1"/>
    </source>
</evidence>
<protein>
    <submittedName>
        <fullName evidence="1">(northern house mosquito) hypothetical protein</fullName>
    </submittedName>
</protein>
<name>A0A8D8NUB8_CULPI</name>
<dbReference type="AlphaFoldDB" id="A0A8D8NUB8"/>
<dbReference type="EMBL" id="HBUE01098893">
    <property type="protein sequence ID" value="CAG6484259.1"/>
    <property type="molecule type" value="Transcribed_RNA"/>
</dbReference>